<dbReference type="EMBL" id="AZJI01000004">
    <property type="protein sequence ID" value="ETD24225.1"/>
    <property type="molecule type" value="Genomic_DNA"/>
</dbReference>
<dbReference type="eggNOG" id="COG0475">
    <property type="taxonomic scope" value="Bacteria"/>
</dbReference>
<feature type="transmembrane region" description="Helical" evidence="8">
    <location>
        <begin position="143"/>
        <end position="166"/>
    </location>
</feature>
<gene>
    <name evidence="10" type="ORF">HMPREF2086_00975</name>
</gene>
<feature type="transmembrane region" description="Helical" evidence="8">
    <location>
        <begin position="58"/>
        <end position="75"/>
    </location>
</feature>
<keyword evidence="3" id="KW-0050">Antiport</keyword>
<proteinExistence type="predicted"/>
<dbReference type="PANTHER" id="PTHR43562">
    <property type="entry name" value="NAPA-TYPE SODIUM/HYDROGEN ANTIPORTER"/>
    <property type="match status" value="1"/>
</dbReference>
<feature type="transmembrane region" description="Helical" evidence="8">
    <location>
        <begin position="220"/>
        <end position="236"/>
    </location>
</feature>
<dbReference type="OrthoDB" id="9793589at2"/>
<keyword evidence="11" id="KW-1185">Reference proteome</keyword>
<keyword evidence="6" id="KW-0406">Ion transport</keyword>
<protein>
    <recommendedName>
        <fullName evidence="9">Cation/H+ exchanger transmembrane domain-containing protein</fullName>
    </recommendedName>
</protein>
<name>V8CB32_9HELI</name>
<dbReference type="Gene3D" id="1.20.1530.20">
    <property type="match status" value="1"/>
</dbReference>
<keyword evidence="5 8" id="KW-1133">Transmembrane helix</keyword>
<evidence type="ECO:0000256" key="7">
    <source>
        <dbReference type="ARBA" id="ARBA00023136"/>
    </source>
</evidence>
<accession>V8CB32</accession>
<evidence type="ECO:0000256" key="5">
    <source>
        <dbReference type="ARBA" id="ARBA00022989"/>
    </source>
</evidence>
<dbReference type="STRING" id="1357400.HMPREF2086_00975"/>
<dbReference type="Pfam" id="PF00999">
    <property type="entry name" value="Na_H_Exchanger"/>
    <property type="match status" value="1"/>
</dbReference>
<evidence type="ECO:0000256" key="8">
    <source>
        <dbReference type="SAM" id="Phobius"/>
    </source>
</evidence>
<dbReference type="HOGENOM" id="CLU_005126_7_1_7"/>
<comment type="caution">
    <text evidence="10">The sequence shown here is derived from an EMBL/GenBank/DDBJ whole genome shotgun (WGS) entry which is preliminary data.</text>
</comment>
<keyword evidence="7 8" id="KW-0472">Membrane</keyword>
<feature type="transmembrane region" description="Helical" evidence="8">
    <location>
        <begin position="270"/>
        <end position="291"/>
    </location>
</feature>
<evidence type="ECO:0000256" key="3">
    <source>
        <dbReference type="ARBA" id="ARBA00022449"/>
    </source>
</evidence>
<evidence type="ECO:0000256" key="2">
    <source>
        <dbReference type="ARBA" id="ARBA00022448"/>
    </source>
</evidence>
<feature type="transmembrane region" description="Helical" evidence="8">
    <location>
        <begin position="332"/>
        <end position="351"/>
    </location>
</feature>
<dbReference type="PATRIC" id="fig|1357400.3.peg.1334"/>
<evidence type="ECO:0000313" key="10">
    <source>
        <dbReference type="EMBL" id="ETD24225.1"/>
    </source>
</evidence>
<dbReference type="PANTHER" id="PTHR43562:SF1">
    <property type="entry name" value="NA(+)_H(+) ANTIPORTER YJBQ-RELATED"/>
    <property type="match status" value="1"/>
</dbReference>
<evidence type="ECO:0000259" key="9">
    <source>
        <dbReference type="Pfam" id="PF00999"/>
    </source>
</evidence>
<comment type="subcellular location">
    <subcellularLocation>
        <location evidence="1">Membrane</location>
        <topology evidence="1">Multi-pass membrane protein</topology>
    </subcellularLocation>
</comment>
<sequence length="392" mass="44394">MENILLDIFIAFSIIAICIVIAPILANLTRIPIVVVEMFLGCFGVYFGVFSHSEAFELMAKVGFLFLMFLCGMEVDLRGFSRLGKRFLKSVVVYFVVLYALTAIIVLVLELPNVFIAALPVMSLGMIMTLIKDYGKDKLWLEISLAVGVIGEVISIAILTLISGFYHYGNSLRLYENLTVLLVFMLGVVGIFWVFKMLFWWFPNFKLFLMPYDDLSNRDIRFVVMLFIVFVALVLFLDLEAVLGAFLAGTIVAIFFSYKHELVGKLNEIGFGFFVPLFFVYVGSTLDLKLILQNPSYVLEGVYIAVAMLVLRLVAANMAFFRYFKSAKSTTLFALSHAMPLTFLVVTAKIADDWNAISKDMYYAFLIAAMIEGIVFSIVIKFLWNLWKKPHK</sequence>
<dbReference type="GO" id="GO:0016020">
    <property type="term" value="C:membrane"/>
    <property type="evidence" value="ECO:0007669"/>
    <property type="project" value="UniProtKB-SubCell"/>
</dbReference>
<feature type="transmembrane region" description="Helical" evidence="8">
    <location>
        <begin position="33"/>
        <end position="52"/>
    </location>
</feature>
<evidence type="ECO:0000313" key="11">
    <source>
        <dbReference type="Proteomes" id="UP000018731"/>
    </source>
</evidence>
<keyword evidence="4 8" id="KW-0812">Transmembrane</keyword>
<reference evidence="10 11" key="1">
    <citation type="journal article" date="2014" name="Genome Announc.">
        <title>Draft genome sequences of six enterohepatic helicobacter species isolated from humans and one from rhesus macaques.</title>
        <authorList>
            <person name="Shen Z."/>
            <person name="Sheh A."/>
            <person name="Young S.K."/>
            <person name="Abouelliel A."/>
            <person name="Ward D.V."/>
            <person name="Earl A.M."/>
            <person name="Fox J.G."/>
        </authorList>
    </citation>
    <scope>NUCLEOTIDE SEQUENCE [LARGE SCALE GENOMIC DNA]</scope>
    <source>
        <strain evidence="10 11">MIT 99-5501</strain>
    </source>
</reference>
<dbReference type="RefSeq" id="WP_023927698.1">
    <property type="nucleotide sequence ID" value="NZ_KI669454.1"/>
</dbReference>
<feature type="transmembrane region" description="Helical" evidence="8">
    <location>
        <begin position="363"/>
        <end position="384"/>
    </location>
</feature>
<feature type="transmembrane region" description="Helical" evidence="8">
    <location>
        <begin position="87"/>
        <end position="108"/>
    </location>
</feature>
<dbReference type="GO" id="GO:1902600">
    <property type="term" value="P:proton transmembrane transport"/>
    <property type="evidence" value="ECO:0007669"/>
    <property type="project" value="InterPro"/>
</dbReference>
<dbReference type="InterPro" id="IPR038770">
    <property type="entry name" value="Na+/solute_symporter_sf"/>
</dbReference>
<evidence type="ECO:0000256" key="4">
    <source>
        <dbReference type="ARBA" id="ARBA00022692"/>
    </source>
</evidence>
<evidence type="ECO:0000256" key="1">
    <source>
        <dbReference type="ARBA" id="ARBA00004141"/>
    </source>
</evidence>
<feature type="transmembrane region" description="Helical" evidence="8">
    <location>
        <begin position="297"/>
        <end position="320"/>
    </location>
</feature>
<dbReference type="Proteomes" id="UP000018731">
    <property type="component" value="Unassembled WGS sequence"/>
</dbReference>
<organism evidence="10 11">
    <name type="scientific">Helicobacter macacae MIT 99-5501</name>
    <dbReference type="NCBI Taxonomy" id="1357400"/>
    <lineage>
        <taxon>Bacteria</taxon>
        <taxon>Pseudomonadati</taxon>
        <taxon>Campylobacterota</taxon>
        <taxon>Epsilonproteobacteria</taxon>
        <taxon>Campylobacterales</taxon>
        <taxon>Helicobacteraceae</taxon>
        <taxon>Helicobacter</taxon>
    </lineage>
</organism>
<evidence type="ECO:0000256" key="6">
    <source>
        <dbReference type="ARBA" id="ARBA00023065"/>
    </source>
</evidence>
<dbReference type="InterPro" id="IPR006153">
    <property type="entry name" value="Cation/H_exchanger_TM"/>
</dbReference>
<feature type="transmembrane region" description="Helical" evidence="8">
    <location>
        <begin position="114"/>
        <end position="131"/>
    </location>
</feature>
<feature type="transmembrane region" description="Helical" evidence="8">
    <location>
        <begin position="178"/>
        <end position="199"/>
    </location>
</feature>
<dbReference type="AlphaFoldDB" id="V8CB32"/>
<keyword evidence="2" id="KW-0813">Transport</keyword>
<dbReference type="GO" id="GO:0015297">
    <property type="term" value="F:antiporter activity"/>
    <property type="evidence" value="ECO:0007669"/>
    <property type="project" value="UniProtKB-KW"/>
</dbReference>
<feature type="transmembrane region" description="Helical" evidence="8">
    <location>
        <begin position="6"/>
        <end position="26"/>
    </location>
</feature>
<feature type="domain" description="Cation/H+ exchanger transmembrane" evidence="9">
    <location>
        <begin position="19"/>
        <end position="385"/>
    </location>
</feature>
<feature type="transmembrane region" description="Helical" evidence="8">
    <location>
        <begin position="242"/>
        <end position="258"/>
    </location>
</feature>